<evidence type="ECO:0000313" key="4">
    <source>
        <dbReference type="Proteomes" id="UP001500064"/>
    </source>
</evidence>
<feature type="compositionally biased region" description="Low complexity" evidence="1">
    <location>
        <begin position="26"/>
        <end position="37"/>
    </location>
</feature>
<keyword evidence="2" id="KW-0472">Membrane</keyword>
<keyword evidence="4" id="KW-1185">Reference proteome</keyword>
<feature type="region of interest" description="Disordered" evidence="1">
    <location>
        <begin position="25"/>
        <end position="108"/>
    </location>
</feature>
<dbReference type="EMBL" id="BAAAMU010000052">
    <property type="protein sequence ID" value="GAA1655485.1"/>
    <property type="molecule type" value="Genomic_DNA"/>
</dbReference>
<dbReference type="Proteomes" id="UP001500064">
    <property type="component" value="Unassembled WGS sequence"/>
</dbReference>
<gene>
    <name evidence="3" type="ORF">GCM10009733_061190</name>
</gene>
<protein>
    <submittedName>
        <fullName evidence="3">Uncharacterized protein</fullName>
    </submittedName>
</protein>
<evidence type="ECO:0000256" key="2">
    <source>
        <dbReference type="SAM" id="Phobius"/>
    </source>
</evidence>
<feature type="transmembrane region" description="Helical" evidence="2">
    <location>
        <begin position="202"/>
        <end position="222"/>
    </location>
</feature>
<name>A0ABN2FP24_9ACTN</name>
<proteinExistence type="predicted"/>
<keyword evidence="2" id="KW-0812">Transmembrane</keyword>
<evidence type="ECO:0000313" key="3">
    <source>
        <dbReference type="EMBL" id="GAA1655485.1"/>
    </source>
</evidence>
<reference evidence="3 4" key="1">
    <citation type="journal article" date="2019" name="Int. J. Syst. Evol. Microbiol.">
        <title>The Global Catalogue of Microorganisms (GCM) 10K type strain sequencing project: providing services to taxonomists for standard genome sequencing and annotation.</title>
        <authorList>
            <consortium name="The Broad Institute Genomics Platform"/>
            <consortium name="The Broad Institute Genome Sequencing Center for Infectious Disease"/>
            <person name="Wu L."/>
            <person name="Ma J."/>
        </authorList>
    </citation>
    <scope>NUCLEOTIDE SEQUENCE [LARGE SCALE GENOMIC DNA]</scope>
    <source>
        <strain evidence="3 4">JCM 13929</strain>
    </source>
</reference>
<organism evidence="3 4">
    <name type="scientific">Nonomuraea maheshkhaliensis</name>
    <dbReference type="NCBI Taxonomy" id="419590"/>
    <lineage>
        <taxon>Bacteria</taxon>
        <taxon>Bacillati</taxon>
        <taxon>Actinomycetota</taxon>
        <taxon>Actinomycetes</taxon>
        <taxon>Streptosporangiales</taxon>
        <taxon>Streptosporangiaceae</taxon>
        <taxon>Nonomuraea</taxon>
    </lineage>
</organism>
<evidence type="ECO:0000256" key="1">
    <source>
        <dbReference type="SAM" id="MobiDB-lite"/>
    </source>
</evidence>
<comment type="caution">
    <text evidence="3">The sequence shown here is derived from an EMBL/GenBank/DDBJ whole genome shotgun (WGS) entry which is preliminary data.</text>
</comment>
<sequence>MVVTIVIGVAQVYLAWLQLRHSRNQAAPPRTRPAESASPPPPASPSPSPPPPRPVSVAPAPPPDPAEPPQDAPAESPPTASDQDPAPEPRPSSEPQVEETQVKARPAPAPEPAAVISLALLPYIAPWAGALMILGALGWIFAYDDLAADYTSPAERVQLTVSLWFMVVVLLASSATTGFTAYTWSRDKAVTDDNEERWNANVAIAVLGPPIAIWLVIARRAVMF</sequence>
<feature type="transmembrane region" description="Helical" evidence="2">
    <location>
        <begin position="120"/>
        <end position="142"/>
    </location>
</feature>
<keyword evidence="2" id="KW-1133">Transmembrane helix</keyword>
<feature type="transmembrane region" description="Helical" evidence="2">
    <location>
        <begin position="163"/>
        <end position="182"/>
    </location>
</feature>
<feature type="compositionally biased region" description="Pro residues" evidence="1">
    <location>
        <begin position="38"/>
        <end position="71"/>
    </location>
</feature>
<accession>A0ABN2FP24</accession>